<evidence type="ECO:0000256" key="1">
    <source>
        <dbReference type="SAM" id="MobiDB-lite"/>
    </source>
</evidence>
<dbReference type="Proteomes" id="UP001470230">
    <property type="component" value="Unassembled WGS sequence"/>
</dbReference>
<feature type="compositionally biased region" description="Polar residues" evidence="1">
    <location>
        <begin position="16"/>
        <end position="41"/>
    </location>
</feature>
<feature type="compositionally biased region" description="Basic and acidic residues" evidence="1">
    <location>
        <begin position="1"/>
        <end position="13"/>
    </location>
</feature>
<sequence>MEGENEKYSEEGPTRIPQSPKSPSNDNRGKNQLQRLGSNLKNIKINVPRPRRRKKNTDGKANPPQPKPLPQIPKANPPQPEPLPQIPKANPPQPEPLPQIPKANPPQPKPLPQIPKANPPQPKPLPQIPKENSPQPNDEDLKVTIVPSEEKDSETEKKDKKEKEQSNEEDRYKNMEDFSQTSKRTLFLSQNKSESDRKKEKEKLNQIFLEETFGEDQINYSILCTVNKLNKSNFDNFTESYQNDSIPKFVMRFFNIKTIKDVVISPHKSHTRKLTEQQLKNIRAVIEFLKLKENKFQVLLFNFKHPLFAESSAISFYKTFLDSFFVKLTEKEMLDKCIILIDPKQKQEYYDKYKTFFDIYTYAHLAFFISHKGFLYPYFDDLVNNYDIANLCEELIPLNNKFTVKNDRSERLGIILDYCLCRVKIPMIISAYFLSICQKTLNLSSIIFYQLQFIFDYLDKNPAKTIIFNLLKSYFHVKVKPFDELTASIAAKRVSLILQERRYKQLLKEKNKNDEKEEEEDNSEKIEKPKSYFERENISKDDHYLRLLSSKNYINDDAICDEKDKNFAFHSGILVNEEKFEERKKDWDEAIGIIQKSFKGRVKGPIIKGNPTSEDTTVKKKVDKLFYYNEDENKWDLNMNSFYNFVKEKKYNVHMKTHLVYFSNSNENDLINISVSLKFSSYIIDFDDDDDKIFVYALGDYSNPFTIKPIFLFLHVPEKKRNLINLRTIITQIDCFLSFICDIKVVLFNDSYYTEQIKFEQSIRNITHSYKIKSDDENDEYLIELIEGMIQEKKPIFIGLFDCKISEKKFEENFKYSPFFKSIIDEIGHERSYMNCISTTKNSTYQVFKNALHEAINEGGNSNISLIEEKFLSIELSRISRIYIYLKNEKDWETQLEKIINNKYKIIKENQKNQKDVNKILLQLNLEVDSLSPFFDTDFKNKCQRILNDIRKKNSEKNGTLKIGLKKSSEENLRYLKQVINNNYDWTKEKRNDLIESHVQFLKEDFFQIFKKTYLNDDINKYYKECISILNSQIQSDKVELIEYFKIIIKSTKKEVRNKSSLNRGTNYTIREVEHKKEIKVTVEVDGELKNEIAQDF</sequence>
<feature type="compositionally biased region" description="Pro residues" evidence="1">
    <location>
        <begin position="63"/>
        <end position="127"/>
    </location>
</feature>
<proteinExistence type="predicted"/>
<organism evidence="2 3">
    <name type="scientific">Tritrichomonas musculus</name>
    <dbReference type="NCBI Taxonomy" id="1915356"/>
    <lineage>
        <taxon>Eukaryota</taxon>
        <taxon>Metamonada</taxon>
        <taxon>Parabasalia</taxon>
        <taxon>Tritrichomonadida</taxon>
        <taxon>Tritrichomonadidae</taxon>
        <taxon>Tritrichomonas</taxon>
    </lineage>
</organism>
<dbReference type="EMBL" id="JAPFFF010000016">
    <property type="protein sequence ID" value="KAK8864796.1"/>
    <property type="molecule type" value="Genomic_DNA"/>
</dbReference>
<evidence type="ECO:0000313" key="2">
    <source>
        <dbReference type="EMBL" id="KAK8864796.1"/>
    </source>
</evidence>
<feature type="region of interest" description="Disordered" evidence="1">
    <location>
        <begin position="1"/>
        <end position="199"/>
    </location>
</feature>
<evidence type="ECO:0000313" key="3">
    <source>
        <dbReference type="Proteomes" id="UP001470230"/>
    </source>
</evidence>
<reference evidence="2 3" key="1">
    <citation type="submission" date="2024-04" db="EMBL/GenBank/DDBJ databases">
        <title>Tritrichomonas musculus Genome.</title>
        <authorList>
            <person name="Alves-Ferreira E."/>
            <person name="Grigg M."/>
            <person name="Lorenzi H."/>
            <person name="Galac M."/>
        </authorList>
    </citation>
    <scope>NUCLEOTIDE SEQUENCE [LARGE SCALE GENOMIC DNA]</scope>
    <source>
        <strain evidence="2 3">EAF2021</strain>
    </source>
</reference>
<feature type="compositionally biased region" description="Polar residues" evidence="1">
    <location>
        <begin position="177"/>
        <end position="191"/>
    </location>
</feature>
<protein>
    <recommendedName>
        <fullName evidence="4">Rho-GAP domain-containing protein</fullName>
    </recommendedName>
</protein>
<evidence type="ECO:0008006" key="4">
    <source>
        <dbReference type="Google" id="ProtNLM"/>
    </source>
</evidence>
<name>A0ABR2IM89_9EUKA</name>
<feature type="region of interest" description="Disordered" evidence="1">
    <location>
        <begin position="509"/>
        <end position="528"/>
    </location>
</feature>
<comment type="caution">
    <text evidence="2">The sequence shown here is derived from an EMBL/GenBank/DDBJ whole genome shotgun (WGS) entry which is preliminary data.</text>
</comment>
<gene>
    <name evidence="2" type="ORF">M9Y10_010321</name>
</gene>
<feature type="compositionally biased region" description="Basic and acidic residues" evidence="1">
    <location>
        <begin position="148"/>
        <end position="176"/>
    </location>
</feature>
<accession>A0ABR2IM89</accession>
<keyword evidence="3" id="KW-1185">Reference proteome</keyword>